<reference evidence="4 5" key="1">
    <citation type="submission" date="2018-01" db="EMBL/GenBank/DDBJ databases">
        <title>Complete genome sequence of Salinigranum rubrum GX10T, an extremely halophilic archaeon isolated from a marine solar saltern.</title>
        <authorList>
            <person name="Han S."/>
        </authorList>
    </citation>
    <scope>NUCLEOTIDE SEQUENCE [LARGE SCALE GENOMIC DNA]</scope>
    <source>
        <strain evidence="4 5">GX10</strain>
    </source>
</reference>
<dbReference type="PANTHER" id="PTHR30483">
    <property type="entry name" value="LEUCINE-SPECIFIC-BINDING PROTEIN"/>
    <property type="match status" value="1"/>
</dbReference>
<dbReference type="InterPro" id="IPR051010">
    <property type="entry name" value="BCAA_transport"/>
</dbReference>
<dbReference type="RefSeq" id="WP_103424875.1">
    <property type="nucleotide sequence ID" value="NZ_CP026309.1"/>
</dbReference>
<evidence type="ECO:0000313" key="4">
    <source>
        <dbReference type="EMBL" id="AUV81187.1"/>
    </source>
</evidence>
<keyword evidence="1" id="KW-0732">Signal</keyword>
<dbReference type="GeneID" id="35591530"/>
<evidence type="ECO:0000259" key="3">
    <source>
        <dbReference type="Pfam" id="PF13458"/>
    </source>
</evidence>
<dbReference type="InterPro" id="IPR006311">
    <property type="entry name" value="TAT_signal"/>
</dbReference>
<dbReference type="Pfam" id="PF13458">
    <property type="entry name" value="Peripla_BP_6"/>
    <property type="match status" value="1"/>
</dbReference>
<dbReference type="AlphaFoldDB" id="A0A2I8VGX5"/>
<keyword evidence="5" id="KW-1185">Reference proteome</keyword>
<dbReference type="SUPFAM" id="SSF53822">
    <property type="entry name" value="Periplasmic binding protein-like I"/>
    <property type="match status" value="1"/>
</dbReference>
<feature type="compositionally biased region" description="Gly residues" evidence="2">
    <location>
        <begin position="32"/>
        <end position="74"/>
    </location>
</feature>
<evidence type="ECO:0000256" key="1">
    <source>
        <dbReference type="ARBA" id="ARBA00022729"/>
    </source>
</evidence>
<dbReference type="PROSITE" id="PS51318">
    <property type="entry name" value="TAT"/>
    <property type="match status" value="1"/>
</dbReference>
<name>A0A2I8VGX5_9EURY</name>
<dbReference type="PANTHER" id="PTHR30483:SF6">
    <property type="entry name" value="PERIPLASMIC BINDING PROTEIN OF ABC TRANSPORTER FOR NATURAL AMINO ACIDS"/>
    <property type="match status" value="1"/>
</dbReference>
<dbReference type="Gene3D" id="3.40.50.2300">
    <property type="match status" value="2"/>
</dbReference>
<dbReference type="InterPro" id="IPR028082">
    <property type="entry name" value="Peripla_BP_I"/>
</dbReference>
<accession>A0A2I8VGX5</accession>
<gene>
    <name evidence="4" type="ORF">C2R22_05530</name>
</gene>
<evidence type="ECO:0000256" key="2">
    <source>
        <dbReference type="SAM" id="MobiDB-lite"/>
    </source>
</evidence>
<dbReference type="EMBL" id="CP026309">
    <property type="protein sequence ID" value="AUV81187.1"/>
    <property type="molecule type" value="Genomic_DNA"/>
</dbReference>
<proteinExistence type="predicted"/>
<feature type="domain" description="Leucine-binding protein" evidence="3">
    <location>
        <begin position="90"/>
        <end position="439"/>
    </location>
</feature>
<protein>
    <submittedName>
        <fullName evidence="4">Branched-chain amino acid ABC transporter substrate-binding protein</fullName>
    </submittedName>
</protein>
<dbReference type="Proteomes" id="UP000236584">
    <property type="component" value="Chromosome"/>
</dbReference>
<evidence type="ECO:0000313" key="5">
    <source>
        <dbReference type="Proteomes" id="UP000236584"/>
    </source>
</evidence>
<dbReference type="OrthoDB" id="264684at2157"/>
<sequence>MARDNTSPNRRDVLKAAGAAGVAGLAGLAGCSGGGSSGGGGGDGGSGGGGGDGGSGDGGGDGGSGGGGGDGGSGEDYPELGNYPVEGDEVVFGFNVPQSGSYSQEGADELRAYNLAVTHLNNGGGWVDEWDDLSGDGVLGKTVTSVEGDTATDPDTARQSASRMISRDNAIMVTGGSSSGVAIAVQKLCQEERVMFMCCLTHSNDTTGPECVRYSFREMFNAYMTGQALAPVLAEEYGENLSFYQLYADYSWGQTQQESMNQFFTEVGGWEQIESVPTPLGTSDYSSYLSDVPSDADVLVLNHYGLDAANSLPQAINQGLAEDMEIVVPLYNRLMAEAASDSIEGIFGTADWSWQLEDSASQTFTEAFQSEYDKVPSYAARLAYTQTMQYAAACERAGTFYPPEVIRAMEDYDFSGAGLGEETMRGCDHQAQRDVLVMRGLAPGDQTESRLLEIVNQTGRDQLGYACDAGPAAECELGEYGDE</sequence>
<dbReference type="CDD" id="cd19987">
    <property type="entry name" value="PBP1_SBP-like"/>
    <property type="match status" value="1"/>
</dbReference>
<feature type="region of interest" description="Disordered" evidence="2">
    <location>
        <begin position="32"/>
        <end position="85"/>
    </location>
</feature>
<dbReference type="PROSITE" id="PS51257">
    <property type="entry name" value="PROKAR_LIPOPROTEIN"/>
    <property type="match status" value="1"/>
</dbReference>
<organism evidence="4 5">
    <name type="scientific">Salinigranum rubrum</name>
    <dbReference type="NCBI Taxonomy" id="755307"/>
    <lineage>
        <taxon>Archaea</taxon>
        <taxon>Methanobacteriati</taxon>
        <taxon>Methanobacteriota</taxon>
        <taxon>Stenosarchaea group</taxon>
        <taxon>Halobacteria</taxon>
        <taxon>Halobacteriales</taxon>
        <taxon>Haloferacaceae</taxon>
        <taxon>Salinigranum</taxon>
    </lineage>
</organism>
<dbReference type="InterPro" id="IPR028081">
    <property type="entry name" value="Leu-bd"/>
</dbReference>
<dbReference type="KEGG" id="srub:C2R22_05530"/>